<name>A0AAE1JET6_9HYPO</name>
<dbReference type="AlphaFoldDB" id="A0AAE1JET6"/>
<gene>
    <name evidence="1" type="ORF">Triagg1_2353</name>
</gene>
<organism evidence="1 2">
    <name type="scientific">Trichoderma aggressivum f. europaeum</name>
    <dbReference type="NCBI Taxonomy" id="173218"/>
    <lineage>
        <taxon>Eukaryota</taxon>
        <taxon>Fungi</taxon>
        <taxon>Dikarya</taxon>
        <taxon>Ascomycota</taxon>
        <taxon>Pezizomycotina</taxon>
        <taxon>Sordariomycetes</taxon>
        <taxon>Hypocreomycetidae</taxon>
        <taxon>Hypocreales</taxon>
        <taxon>Hypocreaceae</taxon>
        <taxon>Trichoderma</taxon>
    </lineage>
</organism>
<dbReference type="EMBL" id="JAWRVG010000006">
    <property type="protein sequence ID" value="KAK4081612.1"/>
    <property type="molecule type" value="Genomic_DNA"/>
</dbReference>
<reference evidence="1" key="1">
    <citation type="submission" date="2023-11" db="EMBL/GenBank/DDBJ databases">
        <title>The genome sequences of three competitors of mushroom-forming fungi.</title>
        <authorList>
            <person name="Beijen E."/>
            <person name="Ohm R.A."/>
        </authorList>
    </citation>
    <scope>NUCLEOTIDE SEQUENCE</scope>
    <source>
        <strain evidence="1">CBS 100526</strain>
    </source>
</reference>
<evidence type="ECO:0000313" key="1">
    <source>
        <dbReference type="EMBL" id="KAK4081612.1"/>
    </source>
</evidence>
<dbReference type="GeneID" id="87916430"/>
<dbReference type="RefSeq" id="XP_062758565.1">
    <property type="nucleotide sequence ID" value="XM_062896525.1"/>
</dbReference>
<dbReference type="Proteomes" id="UP001273209">
    <property type="component" value="Unassembled WGS sequence"/>
</dbReference>
<proteinExistence type="predicted"/>
<keyword evidence="2" id="KW-1185">Reference proteome</keyword>
<evidence type="ECO:0000313" key="2">
    <source>
        <dbReference type="Proteomes" id="UP001273209"/>
    </source>
</evidence>
<sequence length="101" mass="10981">MAPLCWSWQSQEQRVYDSGIAFPHNGAVHRFIGPPKSVAAQRGREPAFFVAGVGVNAAHVDDYLAGFQQCIECQETSVVTSTRGSIGGQRWWEMACPNLGG</sequence>
<accession>A0AAE1JET6</accession>
<protein>
    <submittedName>
        <fullName evidence="1">Uncharacterized protein</fullName>
    </submittedName>
</protein>
<comment type="caution">
    <text evidence="1">The sequence shown here is derived from an EMBL/GenBank/DDBJ whole genome shotgun (WGS) entry which is preliminary data.</text>
</comment>